<dbReference type="WBParaSite" id="maker-uti_cns_0009073-snap-gene-0.4-mRNA-1">
    <property type="protein sequence ID" value="maker-uti_cns_0009073-snap-gene-0.4-mRNA-1"/>
    <property type="gene ID" value="maker-uti_cns_0009073-snap-gene-0.4"/>
</dbReference>
<feature type="compositionally biased region" description="Basic and acidic residues" evidence="1">
    <location>
        <begin position="56"/>
        <end position="70"/>
    </location>
</feature>
<dbReference type="Proteomes" id="UP000095280">
    <property type="component" value="Unplaced"/>
</dbReference>
<accession>A0A1I8I1M9</accession>
<evidence type="ECO:0000256" key="1">
    <source>
        <dbReference type="SAM" id="MobiDB-lite"/>
    </source>
</evidence>
<feature type="region of interest" description="Disordered" evidence="1">
    <location>
        <begin position="44"/>
        <end position="121"/>
    </location>
</feature>
<keyword evidence="2" id="KW-1185">Reference proteome</keyword>
<evidence type="ECO:0000313" key="3">
    <source>
        <dbReference type="WBParaSite" id="maker-uti_cns_0009073-snap-gene-0.4-mRNA-1"/>
    </source>
</evidence>
<sequence>PKALRVYAHDQDSFFCFKLSQAKKIPTSSPWQPDWPGFNRAEIETTPREVAMGKMGYKENRVEKSGKDPDPTACAHPDRLLCLPPGTPDGEPDEMLEIPTKKSDNERRKEERRRKRELEHYPSPIRKVTRELRLPGLRDIWWWWNAPPAH</sequence>
<organism evidence="2 3">
    <name type="scientific">Macrostomum lignano</name>
    <dbReference type="NCBI Taxonomy" id="282301"/>
    <lineage>
        <taxon>Eukaryota</taxon>
        <taxon>Metazoa</taxon>
        <taxon>Spiralia</taxon>
        <taxon>Lophotrochozoa</taxon>
        <taxon>Platyhelminthes</taxon>
        <taxon>Rhabditophora</taxon>
        <taxon>Macrostomorpha</taxon>
        <taxon>Macrostomida</taxon>
        <taxon>Macrostomidae</taxon>
        <taxon>Macrostomum</taxon>
    </lineage>
</organism>
<reference evidence="3" key="1">
    <citation type="submission" date="2016-11" db="UniProtKB">
        <authorList>
            <consortium name="WormBaseParasite"/>
        </authorList>
    </citation>
    <scope>IDENTIFICATION</scope>
</reference>
<evidence type="ECO:0000313" key="2">
    <source>
        <dbReference type="Proteomes" id="UP000095280"/>
    </source>
</evidence>
<proteinExistence type="predicted"/>
<protein>
    <submittedName>
        <fullName evidence="3">Heparan-sulfate 6-O-sulfotransferase</fullName>
    </submittedName>
</protein>
<dbReference type="AlphaFoldDB" id="A0A1I8I1M9"/>
<feature type="compositionally biased region" description="Basic and acidic residues" evidence="1">
    <location>
        <begin position="99"/>
        <end position="109"/>
    </location>
</feature>
<name>A0A1I8I1M9_9PLAT</name>